<evidence type="ECO:0000259" key="5">
    <source>
        <dbReference type="Pfam" id="PF00177"/>
    </source>
</evidence>
<name>A0A3Q7EVC9_SOLLC</name>
<keyword evidence="7" id="KW-1185">Reference proteome</keyword>
<proteinExistence type="inferred from homology"/>
<organism evidence="6">
    <name type="scientific">Solanum lycopersicum</name>
    <name type="common">Tomato</name>
    <name type="synonym">Lycopersicon esculentum</name>
    <dbReference type="NCBI Taxonomy" id="4081"/>
    <lineage>
        <taxon>Eukaryota</taxon>
        <taxon>Viridiplantae</taxon>
        <taxon>Streptophyta</taxon>
        <taxon>Embryophyta</taxon>
        <taxon>Tracheophyta</taxon>
        <taxon>Spermatophyta</taxon>
        <taxon>Magnoliopsida</taxon>
        <taxon>eudicotyledons</taxon>
        <taxon>Gunneridae</taxon>
        <taxon>Pentapetalae</taxon>
        <taxon>asterids</taxon>
        <taxon>lamiids</taxon>
        <taxon>Solanales</taxon>
        <taxon>Solanaceae</taxon>
        <taxon>Solanoideae</taxon>
        <taxon>Solaneae</taxon>
        <taxon>Solanum</taxon>
        <taxon>Solanum subgen. Lycopersicon</taxon>
    </lineage>
</organism>
<dbReference type="GO" id="GO:0005840">
    <property type="term" value="C:ribosome"/>
    <property type="evidence" value="ECO:0000318"/>
    <property type="project" value="GO_Central"/>
</dbReference>
<reference evidence="6" key="1">
    <citation type="journal article" date="2012" name="Nature">
        <title>The tomato genome sequence provides insights into fleshy fruit evolution.</title>
        <authorList>
            <consortium name="Tomato Genome Consortium"/>
        </authorList>
    </citation>
    <scope>NUCLEOTIDE SEQUENCE [LARGE SCALE GENOMIC DNA]</scope>
    <source>
        <strain evidence="6">cv. Heinz 1706</strain>
    </source>
</reference>
<dbReference type="InterPro" id="IPR023798">
    <property type="entry name" value="Ribosomal_uS7_dom"/>
</dbReference>
<keyword evidence="4" id="KW-0687">Ribonucleoprotein</keyword>
<dbReference type="GO" id="GO:0003735">
    <property type="term" value="F:structural constituent of ribosome"/>
    <property type="evidence" value="ECO:0000318"/>
    <property type="project" value="GO_Central"/>
</dbReference>
<dbReference type="EnsemblPlants" id="Solyc02g011877.1.1">
    <property type="protein sequence ID" value="Solyc02g011877.1.1"/>
    <property type="gene ID" value="Solyc02g011877.1"/>
</dbReference>
<evidence type="ECO:0000256" key="2">
    <source>
        <dbReference type="ARBA" id="ARBA00007151"/>
    </source>
</evidence>
<evidence type="ECO:0000256" key="1">
    <source>
        <dbReference type="ARBA" id="ARBA00005657"/>
    </source>
</evidence>
<evidence type="ECO:0000313" key="7">
    <source>
        <dbReference type="Proteomes" id="UP000004994"/>
    </source>
</evidence>
<dbReference type="InParanoid" id="A0A3Q7EVC9"/>
<dbReference type="Gramene" id="Solyc02g011877.1.1">
    <property type="protein sequence ID" value="Solyc02g011877.1.1"/>
    <property type="gene ID" value="Solyc02g011877.1"/>
</dbReference>
<dbReference type="Pfam" id="PF00164">
    <property type="entry name" value="Ribosom_S12_S23"/>
    <property type="match status" value="1"/>
</dbReference>
<evidence type="ECO:0000256" key="3">
    <source>
        <dbReference type="ARBA" id="ARBA00022980"/>
    </source>
</evidence>
<protein>
    <recommendedName>
        <fullName evidence="5">Small ribosomal subunit protein uS7 domain-containing protein</fullName>
    </recommendedName>
</protein>
<dbReference type="Gene3D" id="2.40.50.140">
    <property type="entry name" value="Nucleic acid-binding proteins"/>
    <property type="match status" value="2"/>
</dbReference>
<evidence type="ECO:0000256" key="4">
    <source>
        <dbReference type="ARBA" id="ARBA00023274"/>
    </source>
</evidence>
<dbReference type="PROSITE" id="PS00055">
    <property type="entry name" value="RIBOSOMAL_S12"/>
    <property type="match status" value="1"/>
</dbReference>
<keyword evidence="3" id="KW-0689">Ribosomal protein</keyword>
<dbReference type="PANTHER" id="PTHR11652">
    <property type="entry name" value="30S RIBOSOMAL PROTEIN S12 FAMILY MEMBER"/>
    <property type="match status" value="1"/>
</dbReference>
<dbReference type="SUPFAM" id="SSF50249">
    <property type="entry name" value="Nucleic acid-binding proteins"/>
    <property type="match status" value="1"/>
</dbReference>
<accession>A0A3Q7EVC9</accession>
<evidence type="ECO:0000313" key="6">
    <source>
        <dbReference type="EnsemblPlants" id="Solyc02g011877.1.1"/>
    </source>
</evidence>
<dbReference type="InterPro" id="IPR006032">
    <property type="entry name" value="Ribosomal_uS12"/>
</dbReference>
<feature type="domain" description="Small ribosomal subunit protein uS7" evidence="5">
    <location>
        <begin position="173"/>
        <end position="260"/>
    </location>
</feature>
<sequence>MNSKKVNKDPYKSGSKGDLCVNYSTITPKKPNSALRKVARRGRVKDLPTVKYHFVRGTLDVVGVKDRQQGRSSAFIWQTKWGKFRSGTGAGYHKTKNLLSKEIPLKFSLILSFSTNNLKYLEFVRTGPSHIAMIRRTSFYTLLETQGLNCMDMSYKKKTYSLTPLTLISRRGTPKKIAKSDLIYHNQLVNMLVNQTRKKIIVLSNYLSSHEKVSTKVRNKFTIRLEIRGVTPNLIVKARRVGGYTHQVPIEVGSTQGKDLPFVGY</sequence>
<dbReference type="GO" id="GO:0006412">
    <property type="term" value="P:translation"/>
    <property type="evidence" value="ECO:0000318"/>
    <property type="project" value="GO_Central"/>
</dbReference>
<dbReference type="InterPro" id="IPR012340">
    <property type="entry name" value="NA-bd_OB-fold"/>
</dbReference>
<dbReference type="AlphaFoldDB" id="A0A3Q7EVC9"/>
<comment type="similarity">
    <text evidence="2">Belongs to the universal ribosomal protein uS7 family.</text>
</comment>
<dbReference type="SUPFAM" id="SSF47973">
    <property type="entry name" value="Ribosomal protein S7"/>
    <property type="match status" value="1"/>
</dbReference>
<dbReference type="InterPro" id="IPR036823">
    <property type="entry name" value="Ribosomal_uS7_dom_sf"/>
</dbReference>
<dbReference type="GO" id="GO:1990904">
    <property type="term" value="C:ribonucleoprotein complex"/>
    <property type="evidence" value="ECO:0007669"/>
    <property type="project" value="UniProtKB-KW"/>
</dbReference>
<reference evidence="6" key="2">
    <citation type="submission" date="2019-01" db="UniProtKB">
        <authorList>
            <consortium name="EnsemblPlants"/>
        </authorList>
    </citation>
    <scope>IDENTIFICATION</scope>
    <source>
        <strain evidence="6">cv. Heinz 1706</strain>
    </source>
</reference>
<dbReference type="Gene3D" id="1.10.455.10">
    <property type="entry name" value="Ribosomal protein S7 domain"/>
    <property type="match status" value="1"/>
</dbReference>
<dbReference type="STRING" id="4081.A0A3Q7EVC9"/>
<dbReference type="Pfam" id="PF00177">
    <property type="entry name" value="Ribosomal_S7"/>
    <property type="match status" value="1"/>
</dbReference>
<comment type="similarity">
    <text evidence="1">Belongs to the universal ribosomal protein uS12 family.</text>
</comment>
<dbReference type="Proteomes" id="UP000004994">
    <property type="component" value="Chromosome 2"/>
</dbReference>